<evidence type="ECO:0000256" key="1">
    <source>
        <dbReference type="ARBA" id="ARBA00023002"/>
    </source>
</evidence>
<dbReference type="InterPro" id="IPR013786">
    <property type="entry name" value="AcylCoA_DH/ox_N"/>
</dbReference>
<dbReference type="GO" id="GO:0050660">
    <property type="term" value="F:flavin adenine dinucleotide binding"/>
    <property type="evidence" value="ECO:0007669"/>
    <property type="project" value="InterPro"/>
</dbReference>
<evidence type="ECO:0000259" key="3">
    <source>
        <dbReference type="Pfam" id="PF02771"/>
    </source>
</evidence>
<keyword evidence="1" id="KW-0560">Oxidoreductase</keyword>
<dbReference type="Gene3D" id="2.40.110.10">
    <property type="entry name" value="Butyryl-CoA Dehydrogenase, subunit A, domain 2"/>
    <property type="match status" value="1"/>
</dbReference>
<dbReference type="EMBL" id="UINC01001759">
    <property type="protein sequence ID" value="SUZ88180.1"/>
    <property type="molecule type" value="Genomic_DNA"/>
</dbReference>
<protein>
    <recommendedName>
        <fullName evidence="6">Acyl-CoA dehydrogenase C-terminal domain-containing protein</fullName>
    </recommendedName>
</protein>
<comment type="similarity">
    <text evidence="2">Belongs to the HpaH/HsaA monooxygenase family.</text>
</comment>
<dbReference type="SUPFAM" id="SSF47203">
    <property type="entry name" value="Acyl-CoA dehydrogenase C-terminal domain-like"/>
    <property type="match status" value="1"/>
</dbReference>
<evidence type="ECO:0000313" key="5">
    <source>
        <dbReference type="EMBL" id="SUZ88180.1"/>
    </source>
</evidence>
<dbReference type="GO" id="GO:0005737">
    <property type="term" value="C:cytoplasm"/>
    <property type="evidence" value="ECO:0007669"/>
    <property type="project" value="TreeGrafter"/>
</dbReference>
<sequence length="400" mass="44710">MKKSSAAKIDRTTPDREEMIERVTALVPSLAQRAEQVEKNRTIHPDTVQEFWDTQLWSIMKPRRYGGLELDYAMLVDVPDYIARGCASTSWIYANLVIHDWMLAMWPPEAQDAVWKDNPRALMASSLIPNAGRATPVAGGYRIAGRWPYCSGIDVSDWMMMAAMIQDDQSQRPIWLVAPRSEFEEIDTWHVSGLIGTGSRDVRCEDVFVPEFMTLNPRMARGGPTPGAPHNPALVYQLPVLGLFPHLLVGPMVGIAQGAYDDYVREVRERVSTYNASKLAEHTQTQMKVAEAGTLIHAARLLAHDNIREAERIAESGRQPTVGEKVRWRRDGAFAAQNCVKSIQILQSAIGAAGNYLSHSFQRRFRDMHAAAGQVQINFDINGADFGRVELGLELKNKAI</sequence>
<dbReference type="InterPro" id="IPR013107">
    <property type="entry name" value="Acyl-CoA_DH_C"/>
</dbReference>
<dbReference type="InterPro" id="IPR050741">
    <property type="entry name" value="Acyl-CoA_dehydrogenase"/>
</dbReference>
<proteinExistence type="inferred from homology"/>
<dbReference type="GO" id="GO:0003995">
    <property type="term" value="F:acyl-CoA dehydrogenase activity"/>
    <property type="evidence" value="ECO:0007669"/>
    <property type="project" value="TreeGrafter"/>
</dbReference>
<reference evidence="5" key="1">
    <citation type="submission" date="2018-05" db="EMBL/GenBank/DDBJ databases">
        <authorList>
            <person name="Lanie J.A."/>
            <person name="Ng W.-L."/>
            <person name="Kazmierczak K.M."/>
            <person name="Andrzejewski T.M."/>
            <person name="Davidsen T.M."/>
            <person name="Wayne K.J."/>
            <person name="Tettelin H."/>
            <person name="Glass J.I."/>
            <person name="Rusch D."/>
            <person name="Podicherti R."/>
            <person name="Tsui H.-C.T."/>
            <person name="Winkler M.E."/>
        </authorList>
    </citation>
    <scope>NUCLEOTIDE SEQUENCE</scope>
</reference>
<dbReference type="PANTHER" id="PTHR48083:SF19">
    <property type="entry name" value="FLAVIN-DEPENDENT MONOOXYGENASE, OXYGENASE SUBUNIT HSAA"/>
    <property type="match status" value="1"/>
</dbReference>
<feature type="domain" description="Acyl-CoA dehydrogenase/oxidase N-terminal" evidence="3">
    <location>
        <begin position="14"/>
        <end position="113"/>
    </location>
</feature>
<dbReference type="GO" id="GO:0016712">
    <property type="term" value="F:oxidoreductase activity, acting on paired donors, with incorporation or reduction of molecular oxygen, reduced flavin or flavoprotein as one donor, and incorporation of one atom of oxygen"/>
    <property type="evidence" value="ECO:0007669"/>
    <property type="project" value="TreeGrafter"/>
</dbReference>
<evidence type="ECO:0008006" key="6">
    <source>
        <dbReference type="Google" id="ProtNLM"/>
    </source>
</evidence>
<dbReference type="SUPFAM" id="SSF56645">
    <property type="entry name" value="Acyl-CoA dehydrogenase NM domain-like"/>
    <property type="match status" value="1"/>
</dbReference>
<evidence type="ECO:0000256" key="2">
    <source>
        <dbReference type="ARBA" id="ARBA00049661"/>
    </source>
</evidence>
<dbReference type="Pfam" id="PF02771">
    <property type="entry name" value="Acyl-CoA_dh_N"/>
    <property type="match status" value="1"/>
</dbReference>
<accession>A0A381R982</accession>
<dbReference type="InterPro" id="IPR036250">
    <property type="entry name" value="AcylCo_DH-like_C"/>
</dbReference>
<dbReference type="Gene3D" id="1.20.140.10">
    <property type="entry name" value="Butyryl-CoA Dehydrogenase, subunit A, domain 3"/>
    <property type="match status" value="1"/>
</dbReference>
<feature type="domain" description="Acyl-CoA dehydrogenase C-terminal" evidence="4">
    <location>
        <begin position="249"/>
        <end position="376"/>
    </location>
</feature>
<dbReference type="Gene3D" id="1.10.540.10">
    <property type="entry name" value="Acyl-CoA dehydrogenase/oxidase, N-terminal domain"/>
    <property type="match status" value="1"/>
</dbReference>
<dbReference type="PANTHER" id="PTHR48083">
    <property type="entry name" value="MEDIUM-CHAIN SPECIFIC ACYL-COA DEHYDROGENASE, MITOCHONDRIAL-RELATED"/>
    <property type="match status" value="1"/>
</dbReference>
<name>A0A381R982_9ZZZZ</name>
<dbReference type="InterPro" id="IPR009100">
    <property type="entry name" value="AcylCoA_DH/oxidase_NM_dom_sf"/>
</dbReference>
<dbReference type="Pfam" id="PF08028">
    <property type="entry name" value="Acyl-CoA_dh_2"/>
    <property type="match status" value="1"/>
</dbReference>
<dbReference type="AlphaFoldDB" id="A0A381R982"/>
<gene>
    <name evidence="5" type="ORF">METZ01_LOCUS41034</name>
</gene>
<evidence type="ECO:0000259" key="4">
    <source>
        <dbReference type="Pfam" id="PF08028"/>
    </source>
</evidence>
<dbReference type="InterPro" id="IPR046373">
    <property type="entry name" value="Acyl-CoA_Oxase/DH_mid-dom_sf"/>
</dbReference>
<dbReference type="GO" id="GO:0033539">
    <property type="term" value="P:fatty acid beta-oxidation using acyl-CoA dehydrogenase"/>
    <property type="evidence" value="ECO:0007669"/>
    <property type="project" value="TreeGrafter"/>
</dbReference>
<dbReference type="InterPro" id="IPR037069">
    <property type="entry name" value="AcylCoA_DH/ox_N_sf"/>
</dbReference>
<organism evidence="5">
    <name type="scientific">marine metagenome</name>
    <dbReference type="NCBI Taxonomy" id="408172"/>
    <lineage>
        <taxon>unclassified sequences</taxon>
        <taxon>metagenomes</taxon>
        <taxon>ecological metagenomes</taxon>
    </lineage>
</organism>
<dbReference type="PIRSF" id="PIRSF016578">
    <property type="entry name" value="HsaA"/>
    <property type="match status" value="1"/>
</dbReference>